<accession>A0A250VAY5</accession>
<dbReference type="InterPro" id="IPR003959">
    <property type="entry name" value="ATPase_AAA_core"/>
</dbReference>
<sequence length="571" mass="63172">MTQTAPALPHLTIHANEVFTSNLEANPEFLTLDDWSIPVSFFVGRNGSGKSKTAHAIARRFGAQTRILSTDRLSGLMSYSVYQWGSTPSEMKGIPIGETERQQMTNTMRDKGMGNDELYTLKEEPEVWLRVAAFLRRALGRVIELRESAGFLDPYVRIGNIEYSLLREEGHGLRELVILLAAAYRQDWQLLIVDEPELHLHPSMARLWVTELSMECERSGRRAIIVTHEPTLLKPKSANDLAAIWYFSAGRTPTKLSQHVLDAQKDRVTASLQGNPQLVSQLVFSPRPVLVEGPHDVAAFTVSLGRTQPPEVVAQTDLVECGGSGAVALWFEVCTKVGLDVKSVADLDACFAPEVRRAMDAISKVTEGYRNELAIDPPTTMNALKQLITAMDTAKVKSDPKSRGAWLASSVPENSGNSVRKNKLLEIWRSAGLWLHPQGTLEDVLSIENKGADQARVAAQKEGVIDEVTNWCAYSLDLMGDVFILLEAAVERIAHSVMESQRLNPEIALNSPVGPSSKTDSRIVTVECISEGRHRLTVHAPREFSGYWVEFSRDTPSSQLNLHPPREGHGT</sequence>
<dbReference type="Gene3D" id="3.40.50.300">
    <property type="entry name" value="P-loop containing nucleotide triphosphate hydrolases"/>
    <property type="match status" value="1"/>
</dbReference>
<name>A0A250VAY5_STROL</name>
<dbReference type="GO" id="GO:0016887">
    <property type="term" value="F:ATP hydrolysis activity"/>
    <property type="evidence" value="ECO:0007669"/>
    <property type="project" value="InterPro"/>
</dbReference>
<dbReference type="EMBL" id="BDQI01000004">
    <property type="protein sequence ID" value="GAX51338.1"/>
    <property type="molecule type" value="Genomic_DNA"/>
</dbReference>
<dbReference type="GO" id="GO:0005524">
    <property type="term" value="F:ATP binding"/>
    <property type="evidence" value="ECO:0007669"/>
    <property type="project" value="InterPro"/>
</dbReference>
<dbReference type="SMART" id="SM00382">
    <property type="entry name" value="AAA"/>
    <property type="match status" value="1"/>
</dbReference>
<keyword evidence="3" id="KW-1185">Reference proteome</keyword>
<dbReference type="RefSeq" id="WP_079065036.1">
    <property type="nucleotide sequence ID" value="NZ_BDQI01000004.1"/>
</dbReference>
<dbReference type="InterPro" id="IPR027417">
    <property type="entry name" value="P-loop_NTPase"/>
</dbReference>
<dbReference type="AlphaFoldDB" id="A0A250VAY5"/>
<organism evidence="2 3">
    <name type="scientific">Streptomyces olivochromogenes</name>
    <dbReference type="NCBI Taxonomy" id="1963"/>
    <lineage>
        <taxon>Bacteria</taxon>
        <taxon>Bacillati</taxon>
        <taxon>Actinomycetota</taxon>
        <taxon>Actinomycetes</taxon>
        <taxon>Kitasatosporales</taxon>
        <taxon>Streptomycetaceae</taxon>
        <taxon>Streptomyces</taxon>
    </lineage>
</organism>
<proteinExistence type="predicted"/>
<dbReference type="InterPro" id="IPR051396">
    <property type="entry name" value="Bact_Antivir_Def_Nuclease"/>
</dbReference>
<protein>
    <recommendedName>
        <fullName evidence="1">AAA+ ATPase domain-containing protein</fullName>
    </recommendedName>
</protein>
<reference evidence="3" key="1">
    <citation type="submission" date="2017-05" db="EMBL/GenBank/DDBJ databases">
        <title>Streptomyces olivochromogenes NBRC 3561 whole genome shotgun sequence.</title>
        <authorList>
            <person name="Dohra H."/>
            <person name="Kodani S."/>
        </authorList>
    </citation>
    <scope>NUCLEOTIDE SEQUENCE [LARGE SCALE GENOMIC DNA]</scope>
    <source>
        <strain evidence="3">NBRC 3561</strain>
    </source>
</reference>
<dbReference type="PANTHER" id="PTHR43581:SF2">
    <property type="entry name" value="EXCINUCLEASE ATPASE SUBUNIT"/>
    <property type="match status" value="1"/>
</dbReference>
<dbReference type="SUPFAM" id="SSF52540">
    <property type="entry name" value="P-loop containing nucleoside triphosphate hydrolases"/>
    <property type="match status" value="1"/>
</dbReference>
<dbReference type="Proteomes" id="UP000217446">
    <property type="component" value="Unassembled WGS sequence"/>
</dbReference>
<evidence type="ECO:0000313" key="3">
    <source>
        <dbReference type="Proteomes" id="UP000217446"/>
    </source>
</evidence>
<dbReference type="Pfam" id="PF13304">
    <property type="entry name" value="AAA_21"/>
    <property type="match status" value="1"/>
</dbReference>
<gene>
    <name evidence="2" type="ORF">SO3561_02839</name>
</gene>
<comment type="caution">
    <text evidence="2">The sequence shown here is derived from an EMBL/GenBank/DDBJ whole genome shotgun (WGS) entry which is preliminary data.</text>
</comment>
<dbReference type="InterPro" id="IPR003593">
    <property type="entry name" value="AAA+_ATPase"/>
</dbReference>
<feature type="domain" description="AAA+ ATPase" evidence="1">
    <location>
        <begin position="36"/>
        <end position="251"/>
    </location>
</feature>
<evidence type="ECO:0000313" key="2">
    <source>
        <dbReference type="EMBL" id="GAX51338.1"/>
    </source>
</evidence>
<evidence type="ECO:0000259" key="1">
    <source>
        <dbReference type="SMART" id="SM00382"/>
    </source>
</evidence>
<dbReference type="PANTHER" id="PTHR43581">
    <property type="entry name" value="ATP/GTP PHOSPHATASE"/>
    <property type="match status" value="1"/>
</dbReference>